<proteinExistence type="predicted"/>
<organism evidence="3 4">
    <name type="scientific">Cytospora mali</name>
    <name type="common">Apple Valsa canker fungus</name>
    <name type="synonym">Valsa mali</name>
    <dbReference type="NCBI Taxonomy" id="578113"/>
    <lineage>
        <taxon>Eukaryota</taxon>
        <taxon>Fungi</taxon>
        <taxon>Dikarya</taxon>
        <taxon>Ascomycota</taxon>
        <taxon>Pezizomycotina</taxon>
        <taxon>Sordariomycetes</taxon>
        <taxon>Sordariomycetidae</taxon>
        <taxon>Diaporthales</taxon>
        <taxon>Cytosporaceae</taxon>
        <taxon>Cytospora</taxon>
    </lineage>
</organism>
<keyword evidence="1" id="KW-0812">Transmembrane</keyword>
<keyword evidence="1" id="KW-0472">Membrane</keyword>
<sequence length="291" mass="31807">MFLLLATILHYPLQANRAQLDDPPALRPAHGTIIRHVTLRGHLRREPIRDRPLLLDQPRDAIDQIRSTRYRTNVASPRPSTSLTALTPKNRAVAKLTGNGLGSFWNAWAFGCAGRYSASVPSRLALKKASASSPLDAGNPSTVKVAMSVWSAWFLLLLLWLWLWLVVLAPSWNRTARPLGLFPASVSAWAGSPAASEKRAMMGVWGLVRWGAIERERASSVGVKVPFRRMPFAWAVGGDGFRGLAYYFYECSASHDGLLVLRVRHGGGGGSGDSGGSGGRLVREIWFLGQD</sequence>
<evidence type="ECO:0000256" key="2">
    <source>
        <dbReference type="SAM" id="SignalP"/>
    </source>
</evidence>
<dbReference type="Proteomes" id="UP000078576">
    <property type="component" value="Unassembled WGS sequence"/>
</dbReference>
<evidence type="ECO:0000313" key="3">
    <source>
        <dbReference type="EMBL" id="KUI53658.1"/>
    </source>
</evidence>
<accession>A0A194UPU1</accession>
<evidence type="ECO:0000256" key="1">
    <source>
        <dbReference type="SAM" id="Phobius"/>
    </source>
</evidence>
<protein>
    <submittedName>
        <fullName evidence="3">Uncharacterized protein</fullName>
    </submittedName>
</protein>
<keyword evidence="4" id="KW-1185">Reference proteome</keyword>
<dbReference type="AlphaFoldDB" id="A0A194UPU1"/>
<reference evidence="4" key="1">
    <citation type="submission" date="2014-12" db="EMBL/GenBank/DDBJ databases">
        <title>Genome Sequence of Valsa Canker Pathogens Uncovers a Specific Adaption of Colonization on Woody Bark.</title>
        <authorList>
            <person name="Yin Z."/>
            <person name="Liu H."/>
            <person name="Gao X."/>
            <person name="Li Z."/>
            <person name="Song N."/>
            <person name="Ke X."/>
            <person name="Dai Q."/>
            <person name="Wu Y."/>
            <person name="Sun Y."/>
            <person name="Xu J.-R."/>
            <person name="Kang Z.K."/>
            <person name="Wang L."/>
            <person name="Huang L."/>
        </authorList>
    </citation>
    <scope>NUCLEOTIDE SEQUENCE [LARGE SCALE GENOMIC DNA]</scope>
    <source>
        <strain evidence="4">SXYL134</strain>
    </source>
</reference>
<feature type="signal peptide" evidence="2">
    <location>
        <begin position="1"/>
        <end position="18"/>
    </location>
</feature>
<gene>
    <name evidence="3" type="ORF">VP1G_10581</name>
</gene>
<keyword evidence="1" id="KW-1133">Transmembrane helix</keyword>
<keyword evidence="2" id="KW-0732">Signal</keyword>
<feature type="chain" id="PRO_5008265738" evidence="2">
    <location>
        <begin position="19"/>
        <end position="291"/>
    </location>
</feature>
<evidence type="ECO:0000313" key="4">
    <source>
        <dbReference type="Proteomes" id="UP000078576"/>
    </source>
</evidence>
<dbReference type="EMBL" id="KN714670">
    <property type="protein sequence ID" value="KUI53658.1"/>
    <property type="molecule type" value="Genomic_DNA"/>
</dbReference>
<name>A0A194UPU1_CYTMA</name>
<feature type="transmembrane region" description="Helical" evidence="1">
    <location>
        <begin position="150"/>
        <end position="169"/>
    </location>
</feature>